<evidence type="ECO:0000313" key="3">
    <source>
        <dbReference type="Proteomes" id="UP000639643"/>
    </source>
</evidence>
<feature type="region of interest" description="Disordered" evidence="1">
    <location>
        <begin position="1"/>
        <end position="36"/>
    </location>
</feature>
<accession>A0A8H6NUF2</accession>
<proteinExistence type="predicted"/>
<comment type="caution">
    <text evidence="2">The sequence shown here is derived from an EMBL/GenBank/DDBJ whole genome shotgun (WGS) entry which is preliminary data.</text>
</comment>
<dbReference type="EMBL" id="WIGM01000066">
    <property type="protein sequence ID" value="KAF6842574.1"/>
    <property type="molecule type" value="Genomic_DNA"/>
</dbReference>
<reference evidence="2" key="1">
    <citation type="journal article" date="2020" name="Phytopathology">
        <title>Genome Sequence Resources of Colletotrichum truncatum, C. plurivorum, C. musicola, and C. sojae: Four Species Pathogenic to Soybean (Glycine max).</title>
        <authorList>
            <person name="Rogerio F."/>
            <person name="Boufleur T.R."/>
            <person name="Ciampi-Guillardi M."/>
            <person name="Sukno S.A."/>
            <person name="Thon M.R."/>
            <person name="Massola Junior N.S."/>
            <person name="Baroncelli R."/>
        </authorList>
    </citation>
    <scope>NUCLEOTIDE SEQUENCE</scope>
    <source>
        <strain evidence="2">LFN0074</strain>
    </source>
</reference>
<gene>
    <name evidence="2" type="ORF">CMUS01_02953</name>
</gene>
<dbReference type="Proteomes" id="UP000639643">
    <property type="component" value="Unassembled WGS sequence"/>
</dbReference>
<name>A0A8H6NUF2_9PEZI</name>
<evidence type="ECO:0000256" key="1">
    <source>
        <dbReference type="SAM" id="MobiDB-lite"/>
    </source>
</evidence>
<feature type="compositionally biased region" description="Low complexity" evidence="1">
    <location>
        <begin position="1"/>
        <end position="19"/>
    </location>
</feature>
<sequence>MQGAVIGSSREISESPSPRGHIHGTHAGTALRDDGASDCDTVPALDPGYIRCGLRNPDDAGYIARGFTPPSNILVWRGRSTFSTK</sequence>
<dbReference type="AlphaFoldDB" id="A0A8H6NUF2"/>
<organism evidence="2 3">
    <name type="scientific">Colletotrichum musicola</name>
    <dbReference type="NCBI Taxonomy" id="2175873"/>
    <lineage>
        <taxon>Eukaryota</taxon>
        <taxon>Fungi</taxon>
        <taxon>Dikarya</taxon>
        <taxon>Ascomycota</taxon>
        <taxon>Pezizomycotina</taxon>
        <taxon>Sordariomycetes</taxon>
        <taxon>Hypocreomycetidae</taxon>
        <taxon>Glomerellales</taxon>
        <taxon>Glomerellaceae</taxon>
        <taxon>Colletotrichum</taxon>
        <taxon>Colletotrichum orchidearum species complex</taxon>
    </lineage>
</organism>
<protein>
    <submittedName>
        <fullName evidence="2">Uncharacterized protein</fullName>
    </submittedName>
</protein>
<evidence type="ECO:0000313" key="2">
    <source>
        <dbReference type="EMBL" id="KAF6842574.1"/>
    </source>
</evidence>
<keyword evidence="3" id="KW-1185">Reference proteome</keyword>